<dbReference type="GO" id="GO:0000049">
    <property type="term" value="F:tRNA binding"/>
    <property type="evidence" value="ECO:0007669"/>
    <property type="project" value="TreeGrafter"/>
</dbReference>
<dbReference type="Gene3D" id="1.25.40.10">
    <property type="entry name" value="Tetratricopeptide repeat domain"/>
    <property type="match status" value="1"/>
</dbReference>
<dbReference type="GO" id="GO:0005759">
    <property type="term" value="C:mitochondrial matrix"/>
    <property type="evidence" value="ECO:0007669"/>
    <property type="project" value="TreeGrafter"/>
</dbReference>
<dbReference type="GO" id="GO:0042780">
    <property type="term" value="P:tRNA 3'-end processing"/>
    <property type="evidence" value="ECO:0007669"/>
    <property type="project" value="TreeGrafter"/>
</dbReference>
<feature type="region of interest" description="Disordered" evidence="1">
    <location>
        <begin position="138"/>
        <end position="165"/>
    </location>
</feature>
<evidence type="ECO:0000256" key="1">
    <source>
        <dbReference type="SAM" id="MobiDB-lite"/>
    </source>
</evidence>
<reference evidence="2" key="1">
    <citation type="submission" date="2020-03" db="EMBL/GenBank/DDBJ databases">
        <title>Studies in the Genomics of Life Span.</title>
        <authorList>
            <person name="Glass D."/>
        </authorList>
    </citation>
    <scope>NUCLEOTIDE SEQUENCE</scope>
    <source>
        <strain evidence="2">LTLLF</strain>
        <tissue evidence="2">Muscle</tissue>
    </source>
</reference>
<dbReference type="AlphaFoldDB" id="A0A8J6GLC6"/>
<gene>
    <name evidence="2" type="ORF">LTLLF_149870</name>
</gene>
<name>A0A8J6GLC6_MICOH</name>
<proteinExistence type="predicted"/>
<sequence length="165" mass="18871">MSVLQALLPVLAKKGIVPDLRTFCNLAIGCHRPRDGMQLLVDMKKSQMAPNTHIYSTLINAALKKLDYAYLIDILKDMRQNSVPVNEVIIRQLEFAAEYPPTFDRYKGNNTYLKKIDGFRAYYKQWLKVMPAEEASHPWQEFRTKPKGNQDTTGNVGVRGGLRDK</sequence>
<evidence type="ECO:0000313" key="2">
    <source>
        <dbReference type="EMBL" id="KAH0511848.1"/>
    </source>
</evidence>
<comment type="caution">
    <text evidence="2">The sequence shown here is derived from an EMBL/GenBank/DDBJ whole genome shotgun (WGS) entry which is preliminary data.</text>
</comment>
<organism evidence="2 3">
    <name type="scientific">Microtus ochrogaster</name>
    <name type="common">Prairie vole</name>
    <dbReference type="NCBI Taxonomy" id="79684"/>
    <lineage>
        <taxon>Eukaryota</taxon>
        <taxon>Metazoa</taxon>
        <taxon>Chordata</taxon>
        <taxon>Craniata</taxon>
        <taxon>Vertebrata</taxon>
        <taxon>Euteleostomi</taxon>
        <taxon>Mammalia</taxon>
        <taxon>Eutheria</taxon>
        <taxon>Euarchontoglires</taxon>
        <taxon>Glires</taxon>
        <taxon>Rodentia</taxon>
        <taxon>Myomorpha</taxon>
        <taxon>Muroidea</taxon>
        <taxon>Cricetidae</taxon>
        <taxon>Arvicolinae</taxon>
        <taxon>Microtus</taxon>
    </lineage>
</organism>
<evidence type="ECO:0000313" key="3">
    <source>
        <dbReference type="Proteomes" id="UP000710432"/>
    </source>
</evidence>
<dbReference type="PANTHER" id="PTHR24014">
    <property type="entry name" value="2-OXOGLUTARATE AND IRON-DEPENDENT OXYGENASE DOMAIN-CONTAINING PROTEIN 2"/>
    <property type="match status" value="1"/>
</dbReference>
<protein>
    <submittedName>
        <fullName evidence="2">Pentatricopeptide repeat-containing protein 1, mitochondrial</fullName>
    </submittedName>
</protein>
<dbReference type="Proteomes" id="UP000710432">
    <property type="component" value="Unassembled WGS sequence"/>
</dbReference>
<dbReference type="EMBL" id="JAATJU010022151">
    <property type="protein sequence ID" value="KAH0511848.1"/>
    <property type="molecule type" value="Genomic_DNA"/>
</dbReference>
<dbReference type="PANTHER" id="PTHR24014:SF6">
    <property type="entry name" value="PENTATRICOPEPTIDE REPEAT-CONTAINING PROTEIN 1, MITOCHONDRIAL"/>
    <property type="match status" value="1"/>
</dbReference>
<dbReference type="InterPro" id="IPR011990">
    <property type="entry name" value="TPR-like_helical_dom_sf"/>
</dbReference>
<accession>A0A8J6GLC6</accession>